<protein>
    <recommendedName>
        <fullName evidence="3">Cytidyltransferase-like domain-containing protein</fullName>
    </recommendedName>
</protein>
<dbReference type="EMBL" id="JAGSPJ010000002">
    <property type="protein sequence ID" value="MBR7799584.1"/>
    <property type="molecule type" value="Genomic_DNA"/>
</dbReference>
<keyword evidence="2" id="KW-1185">Reference proteome</keyword>
<evidence type="ECO:0008006" key="3">
    <source>
        <dbReference type="Google" id="ProtNLM"/>
    </source>
</evidence>
<dbReference type="AlphaFoldDB" id="A0A941DY48"/>
<dbReference type="SUPFAM" id="SSF52374">
    <property type="entry name" value="Nucleotidylyl transferase"/>
    <property type="match status" value="1"/>
</dbReference>
<evidence type="ECO:0000313" key="2">
    <source>
        <dbReference type="Proteomes" id="UP000678545"/>
    </source>
</evidence>
<reference evidence="1" key="1">
    <citation type="submission" date="2021-04" db="EMBL/GenBank/DDBJ databases">
        <title>novel species isolated from subtropical streams in China.</title>
        <authorList>
            <person name="Lu H."/>
        </authorList>
    </citation>
    <scope>NUCLEOTIDE SEQUENCE</scope>
    <source>
        <strain evidence="1">FT137W</strain>
    </source>
</reference>
<gene>
    <name evidence="1" type="ORF">KDM90_06200</name>
</gene>
<dbReference type="RefSeq" id="WP_212674727.1">
    <property type="nucleotide sequence ID" value="NZ_JAGSPJ010000002.1"/>
</dbReference>
<evidence type="ECO:0000313" key="1">
    <source>
        <dbReference type="EMBL" id="MBR7799584.1"/>
    </source>
</evidence>
<comment type="caution">
    <text evidence="1">The sequence shown here is derived from an EMBL/GenBank/DDBJ whole genome shotgun (WGS) entry which is preliminary data.</text>
</comment>
<accession>A0A941DY48</accession>
<dbReference type="Proteomes" id="UP000678545">
    <property type="component" value="Unassembled WGS sequence"/>
</dbReference>
<proteinExistence type="predicted"/>
<sequence>MAGMIFLFARMNPPTQGHAILLNYLERIAFQRQLGHLVVLTREHDVVRNPIEPNSKLRHLQRLFPSIYFQLDKTIAPNPWDDLSQIYADVTDTLIVLAGRDRQDYYVHGLRNWRARLERTQPNRGPSKLKLHIVNRNSHGDWSASKARTAAYSKNYPAFRSQLPNVILEDHALDLYKEVRLGMNRNSVL</sequence>
<organism evidence="1 2">
    <name type="scientific">Undibacterium fentianense</name>
    <dbReference type="NCBI Taxonomy" id="2828728"/>
    <lineage>
        <taxon>Bacteria</taxon>
        <taxon>Pseudomonadati</taxon>
        <taxon>Pseudomonadota</taxon>
        <taxon>Betaproteobacteria</taxon>
        <taxon>Burkholderiales</taxon>
        <taxon>Oxalobacteraceae</taxon>
        <taxon>Undibacterium</taxon>
    </lineage>
</organism>
<name>A0A941DY48_9BURK</name>